<dbReference type="Proteomes" id="UP000053789">
    <property type="component" value="Unassembled WGS sequence"/>
</dbReference>
<sequence>MSNFTRSVIVTGGTTGLGFHAAAAIARQRPDHCIVIASRKDADGSAESINRTVGRDNVRFMPLDLGDAKNVRSFVQSWGEKSLPPISVLLLNAGIQFPFDIKYTADGFEASFGINHVGHALLFSLLQPYLANEARIVVTASGTHDPMQKTGMPNAKYTSAEDLAHPSGDALKIPGRQRYTTSKLCNILWTYALDRRLRKLHQKKWTVVAFDPGLMPGTGLARQYPAFLRFIWKRVLPALIPLLRRVLSPNIHRTEESGASLAWVALDDAVKGTSGVYFEGRKQIKSSVDSYDEAKQEELWSWTLKTLAVDEQERHRFEIVD</sequence>
<dbReference type="VEuPathDB" id="FungiDB:Z519_09532"/>
<keyword evidence="2" id="KW-0521">NADP</keyword>
<dbReference type="InterPro" id="IPR002347">
    <property type="entry name" value="SDR_fam"/>
</dbReference>
<dbReference type="AlphaFoldDB" id="A0A0D2EJ86"/>
<dbReference type="PANTHER" id="PTHR24320">
    <property type="entry name" value="RETINOL DEHYDROGENASE"/>
    <property type="match status" value="1"/>
</dbReference>
<dbReference type="EMBL" id="KN846994">
    <property type="protein sequence ID" value="KIW90101.1"/>
    <property type="molecule type" value="Genomic_DNA"/>
</dbReference>
<proteinExistence type="inferred from homology"/>
<dbReference type="OrthoDB" id="542013at2759"/>
<dbReference type="HOGENOM" id="CLU_010194_44_3_1"/>
<comment type="similarity">
    <text evidence="1">Belongs to the short-chain dehydrogenases/reductases (SDR) family.</text>
</comment>
<keyword evidence="3" id="KW-0560">Oxidoreductase</keyword>
<accession>A0A0D2EJ86</accession>
<evidence type="ECO:0000256" key="3">
    <source>
        <dbReference type="ARBA" id="ARBA00023002"/>
    </source>
</evidence>
<evidence type="ECO:0000256" key="2">
    <source>
        <dbReference type="ARBA" id="ARBA00022857"/>
    </source>
</evidence>
<evidence type="ECO:0000313" key="4">
    <source>
        <dbReference type="EMBL" id="KIW90101.1"/>
    </source>
</evidence>
<dbReference type="InterPro" id="IPR036291">
    <property type="entry name" value="NAD(P)-bd_dom_sf"/>
</dbReference>
<protein>
    <recommendedName>
        <fullName evidence="6">Dehydrogenase/reductase</fullName>
    </recommendedName>
</protein>
<dbReference type="PANTHER" id="PTHR24320:SF152">
    <property type="entry name" value="SHORT-CHAIN DEHYDROGENASE_REDUCTASE FAMILY PROTEIN"/>
    <property type="match status" value="1"/>
</dbReference>
<gene>
    <name evidence="4" type="ORF">Z519_09532</name>
</gene>
<keyword evidence="5" id="KW-1185">Reference proteome</keyword>
<evidence type="ECO:0008006" key="6">
    <source>
        <dbReference type="Google" id="ProtNLM"/>
    </source>
</evidence>
<dbReference type="GeneID" id="27702460"/>
<dbReference type="GO" id="GO:0016491">
    <property type="term" value="F:oxidoreductase activity"/>
    <property type="evidence" value="ECO:0007669"/>
    <property type="project" value="UniProtKB-KW"/>
</dbReference>
<dbReference type="SUPFAM" id="SSF51735">
    <property type="entry name" value="NAD(P)-binding Rossmann-fold domains"/>
    <property type="match status" value="1"/>
</dbReference>
<name>A0A0D2EJ86_CLAB1</name>
<reference evidence="4" key="1">
    <citation type="submission" date="2015-01" db="EMBL/GenBank/DDBJ databases">
        <title>The Genome Sequence of Cladophialophora bantiana CBS 173.52.</title>
        <authorList>
            <consortium name="The Broad Institute Genomics Platform"/>
            <person name="Cuomo C."/>
            <person name="de Hoog S."/>
            <person name="Gorbushina A."/>
            <person name="Stielow B."/>
            <person name="Teixiera M."/>
            <person name="Abouelleil A."/>
            <person name="Chapman S.B."/>
            <person name="Priest M."/>
            <person name="Young S.K."/>
            <person name="Wortman J."/>
            <person name="Nusbaum C."/>
            <person name="Birren B."/>
        </authorList>
    </citation>
    <scope>NUCLEOTIDE SEQUENCE [LARGE SCALE GENOMIC DNA]</scope>
    <source>
        <strain evidence="4">CBS 173.52</strain>
    </source>
</reference>
<evidence type="ECO:0000313" key="5">
    <source>
        <dbReference type="Proteomes" id="UP000053789"/>
    </source>
</evidence>
<dbReference type="RefSeq" id="XP_016616770.1">
    <property type="nucleotide sequence ID" value="XM_016767254.1"/>
</dbReference>
<dbReference type="Pfam" id="PF00106">
    <property type="entry name" value="adh_short"/>
    <property type="match status" value="1"/>
</dbReference>
<evidence type="ECO:0000256" key="1">
    <source>
        <dbReference type="ARBA" id="ARBA00006484"/>
    </source>
</evidence>
<organism evidence="4 5">
    <name type="scientific">Cladophialophora bantiana (strain ATCC 10958 / CBS 173.52 / CDC B-1940 / NIH 8579)</name>
    <name type="common">Xylohypha bantiana</name>
    <dbReference type="NCBI Taxonomy" id="1442370"/>
    <lineage>
        <taxon>Eukaryota</taxon>
        <taxon>Fungi</taxon>
        <taxon>Dikarya</taxon>
        <taxon>Ascomycota</taxon>
        <taxon>Pezizomycotina</taxon>
        <taxon>Eurotiomycetes</taxon>
        <taxon>Chaetothyriomycetidae</taxon>
        <taxon>Chaetothyriales</taxon>
        <taxon>Herpotrichiellaceae</taxon>
        <taxon>Cladophialophora</taxon>
    </lineage>
</organism>
<dbReference type="Gene3D" id="3.40.50.720">
    <property type="entry name" value="NAD(P)-binding Rossmann-like Domain"/>
    <property type="match status" value="1"/>
</dbReference>